<keyword evidence="7" id="KW-0812">Transmembrane</keyword>
<keyword evidence="5" id="KW-0503">Monooxygenase</keyword>
<feature type="binding site" description="axial binding residue" evidence="6">
    <location>
        <position position="451"/>
    </location>
    <ligand>
        <name>heme</name>
        <dbReference type="ChEBI" id="CHEBI:30413"/>
    </ligand>
    <ligandPart>
        <name>Fe</name>
        <dbReference type="ChEBI" id="CHEBI:18248"/>
    </ligandPart>
</feature>
<dbReference type="InterPro" id="IPR036396">
    <property type="entry name" value="Cyt_P450_sf"/>
</dbReference>
<organism evidence="8 9">
    <name type="scientific">Teratosphaeria nubilosa</name>
    <dbReference type="NCBI Taxonomy" id="161662"/>
    <lineage>
        <taxon>Eukaryota</taxon>
        <taxon>Fungi</taxon>
        <taxon>Dikarya</taxon>
        <taxon>Ascomycota</taxon>
        <taxon>Pezizomycotina</taxon>
        <taxon>Dothideomycetes</taxon>
        <taxon>Dothideomycetidae</taxon>
        <taxon>Mycosphaerellales</taxon>
        <taxon>Teratosphaeriaceae</taxon>
        <taxon>Teratosphaeria</taxon>
    </lineage>
</organism>
<evidence type="ECO:0000256" key="7">
    <source>
        <dbReference type="SAM" id="Phobius"/>
    </source>
</evidence>
<evidence type="ECO:0000313" key="9">
    <source>
        <dbReference type="Proteomes" id="UP000799436"/>
    </source>
</evidence>
<sequence>MGFATPNLSVCLVSTLLVSFVVVLGLRLVRIGRRDPRLPPGPATIPVLGNAHLIPATGIALKFEEWAKKYGPIYSLRVFDSNIIVISDPRIVSQLLDKKGVIYSDRPDNVVAMHVTNGHHLSFEQQGPSWKLKRAVTVRQFSPQLLDSHHFRVQEAEAVIFMNNLLDDPDRVFEYARLYPVSVACSLVYGHRAKDLDSPWYKEFYHMMDMWGAVLEPGANPPIEELPLLWWLPGKWKSRMMETRSLRAKMWNGARQTVEQRRAKGDKRDCFIDEKLDEIDKNGWEAGWPLPEFAFNNLCGELIEAGADTTANQILTLIMALAKHPEVQRKARAEIDAICSPDKAPTFDDFDQLPYINCIVKEGLRWRPTARSALPHRVTKDDEYDGYLIPRGSTIFLAVWAMHQDEKLYPDHLKFRPERFANHPKLANEYAAASDYKNRDHYGYGAGRRICPGLHLAERNMWRIVAKLIWGFDILEPLDPVTGKLVPLDENAYSSSILVSPLPFKVRVVPRSERVLQSIKREKQSALDFLKQFDE</sequence>
<accession>A0A6G1LN05</accession>
<dbReference type="PRINTS" id="PR00463">
    <property type="entry name" value="EP450I"/>
</dbReference>
<dbReference type="PANTHER" id="PTHR46300">
    <property type="entry name" value="P450, PUTATIVE (EUROFUNG)-RELATED-RELATED"/>
    <property type="match status" value="1"/>
</dbReference>
<dbReference type="InterPro" id="IPR050364">
    <property type="entry name" value="Cytochrome_P450_fung"/>
</dbReference>
<dbReference type="AlphaFoldDB" id="A0A6G1LN05"/>
<dbReference type="GO" id="GO:0016705">
    <property type="term" value="F:oxidoreductase activity, acting on paired donors, with incorporation or reduction of molecular oxygen"/>
    <property type="evidence" value="ECO:0007669"/>
    <property type="project" value="InterPro"/>
</dbReference>
<dbReference type="GO" id="GO:0005506">
    <property type="term" value="F:iron ion binding"/>
    <property type="evidence" value="ECO:0007669"/>
    <property type="project" value="InterPro"/>
</dbReference>
<dbReference type="Gene3D" id="1.10.630.10">
    <property type="entry name" value="Cytochrome P450"/>
    <property type="match status" value="1"/>
</dbReference>
<evidence type="ECO:0000256" key="1">
    <source>
        <dbReference type="ARBA" id="ARBA00010617"/>
    </source>
</evidence>
<dbReference type="PANTHER" id="PTHR46300:SF2">
    <property type="entry name" value="CYTOCHROME P450 MONOOXYGENASE ALNH-RELATED"/>
    <property type="match status" value="1"/>
</dbReference>
<evidence type="ECO:0000256" key="5">
    <source>
        <dbReference type="ARBA" id="ARBA00023033"/>
    </source>
</evidence>
<dbReference type="InterPro" id="IPR001128">
    <property type="entry name" value="Cyt_P450"/>
</dbReference>
<feature type="transmembrane region" description="Helical" evidence="7">
    <location>
        <begin position="6"/>
        <end position="29"/>
    </location>
</feature>
<keyword evidence="3" id="KW-0560">Oxidoreductase</keyword>
<keyword evidence="7" id="KW-0472">Membrane</keyword>
<comment type="similarity">
    <text evidence="1">Belongs to the cytochrome P450 family.</text>
</comment>
<evidence type="ECO:0000256" key="3">
    <source>
        <dbReference type="ARBA" id="ARBA00023002"/>
    </source>
</evidence>
<reference evidence="8" key="1">
    <citation type="journal article" date="2020" name="Stud. Mycol.">
        <title>101 Dothideomycetes genomes: a test case for predicting lifestyles and emergence of pathogens.</title>
        <authorList>
            <person name="Haridas S."/>
            <person name="Albert R."/>
            <person name="Binder M."/>
            <person name="Bloem J."/>
            <person name="Labutti K."/>
            <person name="Salamov A."/>
            <person name="Andreopoulos B."/>
            <person name="Baker S."/>
            <person name="Barry K."/>
            <person name="Bills G."/>
            <person name="Bluhm B."/>
            <person name="Cannon C."/>
            <person name="Castanera R."/>
            <person name="Culley D."/>
            <person name="Daum C."/>
            <person name="Ezra D."/>
            <person name="Gonzalez J."/>
            <person name="Henrissat B."/>
            <person name="Kuo A."/>
            <person name="Liang C."/>
            <person name="Lipzen A."/>
            <person name="Lutzoni F."/>
            <person name="Magnuson J."/>
            <person name="Mondo S."/>
            <person name="Nolan M."/>
            <person name="Ohm R."/>
            <person name="Pangilinan J."/>
            <person name="Park H.-J."/>
            <person name="Ramirez L."/>
            <person name="Alfaro M."/>
            <person name="Sun H."/>
            <person name="Tritt A."/>
            <person name="Yoshinaga Y."/>
            <person name="Zwiers L.-H."/>
            <person name="Turgeon B."/>
            <person name="Goodwin S."/>
            <person name="Spatafora J."/>
            <person name="Crous P."/>
            <person name="Grigoriev I."/>
        </authorList>
    </citation>
    <scope>NUCLEOTIDE SEQUENCE</scope>
    <source>
        <strain evidence="8">CBS 116005</strain>
    </source>
</reference>
<keyword evidence="2 6" id="KW-0479">Metal-binding</keyword>
<evidence type="ECO:0000256" key="6">
    <source>
        <dbReference type="PIRSR" id="PIRSR602401-1"/>
    </source>
</evidence>
<dbReference type="EMBL" id="ML995809">
    <property type="protein sequence ID" value="KAF2774010.1"/>
    <property type="molecule type" value="Genomic_DNA"/>
</dbReference>
<keyword evidence="9" id="KW-1185">Reference proteome</keyword>
<keyword evidence="6" id="KW-0349">Heme</keyword>
<dbReference type="Proteomes" id="UP000799436">
    <property type="component" value="Unassembled WGS sequence"/>
</dbReference>
<comment type="cofactor">
    <cofactor evidence="6">
        <name>heme</name>
        <dbReference type="ChEBI" id="CHEBI:30413"/>
    </cofactor>
</comment>
<evidence type="ECO:0000313" key="8">
    <source>
        <dbReference type="EMBL" id="KAF2774010.1"/>
    </source>
</evidence>
<dbReference type="Pfam" id="PF00067">
    <property type="entry name" value="p450"/>
    <property type="match status" value="1"/>
</dbReference>
<name>A0A6G1LN05_9PEZI</name>
<keyword evidence="7" id="KW-1133">Transmembrane helix</keyword>
<gene>
    <name evidence="8" type="ORF">EJ03DRAFT_73943</name>
</gene>
<evidence type="ECO:0000256" key="2">
    <source>
        <dbReference type="ARBA" id="ARBA00022723"/>
    </source>
</evidence>
<dbReference type="SUPFAM" id="SSF48264">
    <property type="entry name" value="Cytochrome P450"/>
    <property type="match status" value="1"/>
</dbReference>
<keyword evidence="4 6" id="KW-0408">Iron</keyword>
<dbReference type="InterPro" id="IPR002401">
    <property type="entry name" value="Cyt_P450_E_grp-I"/>
</dbReference>
<protein>
    <submittedName>
        <fullName evidence="8">Putative cytochrome P450 oxidoreductase</fullName>
    </submittedName>
</protein>
<dbReference type="OrthoDB" id="1103324at2759"/>
<proteinExistence type="inferred from homology"/>
<dbReference type="GO" id="GO:0020037">
    <property type="term" value="F:heme binding"/>
    <property type="evidence" value="ECO:0007669"/>
    <property type="project" value="InterPro"/>
</dbReference>
<dbReference type="GO" id="GO:0004497">
    <property type="term" value="F:monooxygenase activity"/>
    <property type="evidence" value="ECO:0007669"/>
    <property type="project" value="UniProtKB-KW"/>
</dbReference>
<dbReference type="PRINTS" id="PR00385">
    <property type="entry name" value="P450"/>
</dbReference>
<dbReference type="CDD" id="cd11065">
    <property type="entry name" value="CYP64-like"/>
    <property type="match status" value="1"/>
</dbReference>
<evidence type="ECO:0000256" key="4">
    <source>
        <dbReference type="ARBA" id="ARBA00023004"/>
    </source>
</evidence>